<evidence type="ECO:0000313" key="4">
    <source>
        <dbReference type="EMBL" id="MBD3866751.1"/>
    </source>
</evidence>
<dbReference type="PANTHER" id="PTHR42899">
    <property type="entry name" value="SPERMATOGENESIS-ASSOCIATED PROTEIN 20"/>
    <property type="match status" value="1"/>
</dbReference>
<keyword evidence="2" id="KW-0732">Signal</keyword>
<dbReference type="Proteomes" id="UP000648239">
    <property type="component" value="Unassembled WGS sequence"/>
</dbReference>
<dbReference type="InterPro" id="IPR004879">
    <property type="entry name" value="Ssp411-like_TRX"/>
</dbReference>
<dbReference type="InterPro" id="IPR008928">
    <property type="entry name" value="6-hairpin_glycosidase_sf"/>
</dbReference>
<feature type="signal peptide" evidence="2">
    <location>
        <begin position="1"/>
        <end position="30"/>
    </location>
</feature>
<dbReference type="PANTHER" id="PTHR42899:SF1">
    <property type="entry name" value="SPERMATOGENESIS-ASSOCIATED PROTEIN 20"/>
    <property type="match status" value="1"/>
</dbReference>
<dbReference type="Gene3D" id="1.50.10.10">
    <property type="match status" value="1"/>
</dbReference>
<comment type="caution">
    <text evidence="4">The sequence shown here is derived from an EMBL/GenBank/DDBJ whole genome shotgun (WGS) entry which is preliminary data.</text>
</comment>
<reference evidence="4 5" key="1">
    <citation type="submission" date="2020-08" db="EMBL/GenBank/DDBJ databases">
        <title>Acidobacteriota in marine sediments use diverse sulfur dissimilation pathways.</title>
        <authorList>
            <person name="Wasmund K."/>
        </authorList>
    </citation>
    <scope>NUCLEOTIDE SEQUENCE [LARGE SCALE GENOMIC DNA]</scope>
    <source>
        <strain evidence="4">MAG AM4</strain>
    </source>
</reference>
<dbReference type="GO" id="GO:0005975">
    <property type="term" value="P:carbohydrate metabolic process"/>
    <property type="evidence" value="ECO:0007669"/>
    <property type="project" value="InterPro"/>
</dbReference>
<dbReference type="InterPro" id="IPR024705">
    <property type="entry name" value="Ssp411"/>
</dbReference>
<evidence type="ECO:0000256" key="1">
    <source>
        <dbReference type="SAM" id="MobiDB-lite"/>
    </source>
</evidence>
<dbReference type="Pfam" id="PF03190">
    <property type="entry name" value="Thioredox_DsbH"/>
    <property type="match status" value="1"/>
</dbReference>
<evidence type="ECO:0000256" key="2">
    <source>
        <dbReference type="SAM" id="SignalP"/>
    </source>
</evidence>
<dbReference type="InterPro" id="IPR012341">
    <property type="entry name" value="6hp_glycosidase-like_sf"/>
</dbReference>
<dbReference type="AlphaFoldDB" id="A0A8J7C226"/>
<dbReference type="SUPFAM" id="SSF48208">
    <property type="entry name" value="Six-hairpin glycosidases"/>
    <property type="match status" value="1"/>
</dbReference>
<evidence type="ECO:0000313" key="5">
    <source>
        <dbReference type="Proteomes" id="UP000648239"/>
    </source>
</evidence>
<gene>
    <name evidence="4" type="ORF">IFK94_01380</name>
</gene>
<dbReference type="SUPFAM" id="SSF52833">
    <property type="entry name" value="Thioredoxin-like"/>
    <property type="match status" value="1"/>
</dbReference>
<accession>A0A8J7C226</accession>
<feature type="domain" description="Spermatogenesis-associated protein 20-like TRX" evidence="3">
    <location>
        <begin position="60"/>
        <end position="152"/>
    </location>
</feature>
<feature type="chain" id="PRO_5035277429" evidence="2">
    <location>
        <begin position="31"/>
        <end position="639"/>
    </location>
</feature>
<proteinExistence type="predicted"/>
<evidence type="ECO:0000259" key="3">
    <source>
        <dbReference type="Pfam" id="PF03190"/>
    </source>
</evidence>
<dbReference type="Gene3D" id="3.40.30.10">
    <property type="entry name" value="Glutaredoxin"/>
    <property type="match status" value="1"/>
</dbReference>
<dbReference type="EMBL" id="JACXWD010000002">
    <property type="protein sequence ID" value="MBD3866751.1"/>
    <property type="molecule type" value="Genomic_DNA"/>
</dbReference>
<dbReference type="InterPro" id="IPR036249">
    <property type="entry name" value="Thioredoxin-like_sf"/>
</dbReference>
<organism evidence="4 5">
    <name type="scientific">Candidatus Polarisedimenticola svalbardensis</name>
    <dbReference type="NCBI Taxonomy" id="2886004"/>
    <lineage>
        <taxon>Bacteria</taxon>
        <taxon>Pseudomonadati</taxon>
        <taxon>Acidobacteriota</taxon>
        <taxon>Candidatus Polarisedimenticolia</taxon>
        <taxon>Candidatus Polarisedimenticolales</taxon>
        <taxon>Candidatus Polarisedimenticolaceae</taxon>
        <taxon>Candidatus Polarisedimenticola</taxon>
    </lineage>
</organism>
<feature type="region of interest" description="Disordered" evidence="1">
    <location>
        <begin position="594"/>
        <end position="615"/>
    </location>
</feature>
<name>A0A8J7C226_9BACT</name>
<protein>
    <submittedName>
        <fullName evidence="4">Thioredoxin domain-containing protein</fullName>
    </submittedName>
</protein>
<sequence>MKFRAFCAQSVRVLVLGVLLVPGSPGPAVSQSVRAIDFDVPVQQQFASWPPEELVHRNYWYPWASRTFQRATLFNKPVFLFIDSRWNLDAHRTREELVGEAAIQERLNQGYLTIYVNGDQRPDIVERYQTGTMPVMSLLLPTGNPLITNNTPTGEGMPITIGAVDQERMLFLLEQGNIYFDQWTKFLTHVGQEWAGMVQPEDPISGEPDTDASDIMFQWISANWDRSDGGFGLAPKFVIPGLPEYARIRRARYLPAMAELTANYLPALLSGPLHDGVHGGVHRMAAAQDWSGIQYEKLLDRNAAFLHQLTLAYLDQPSELYRDAAAGAGRFIMEKLADPKGGFYLGQTADFESENGGGYWTRPLQSAKEPEVDQLVLSAPNAQAGAALIRAGIVLNLPAMTTAGHQALDRVLKEGYRPGRGVRHVLAPSPTDHTFLETQADVAFFLLDAYQSSGDRRYYDASLNIIQYCINNFRLPGETRFRDHIPEPDPVGLLNTRRMPFRANIQLARTMIRLGHLGAGQRNLLEAADLLAEYAGSLAMFRVHGVVAGLAVEELLARPVTVTISGDPASDKVQAFRQAVVRAPLSWLVVDQASREPGESFPEPQARVDGGRGLQETTDPAELAQILAELADIGPKGGR</sequence>